<dbReference type="SUPFAM" id="SSF88659">
    <property type="entry name" value="Sigma3 and sigma4 domains of RNA polymerase sigma factors"/>
    <property type="match status" value="1"/>
</dbReference>
<evidence type="ECO:0000313" key="10">
    <source>
        <dbReference type="Proteomes" id="UP000261174"/>
    </source>
</evidence>
<name>A0A3E1P6Q5_9BACT</name>
<dbReference type="InterPro" id="IPR039425">
    <property type="entry name" value="RNA_pol_sigma-70-like"/>
</dbReference>
<dbReference type="InterPro" id="IPR036388">
    <property type="entry name" value="WH-like_DNA-bd_sf"/>
</dbReference>
<dbReference type="InterPro" id="IPR013249">
    <property type="entry name" value="RNA_pol_sigma70_r4_t2"/>
</dbReference>
<dbReference type="PANTHER" id="PTHR43133:SF8">
    <property type="entry name" value="RNA POLYMERASE SIGMA FACTOR HI_1459-RELATED"/>
    <property type="match status" value="1"/>
</dbReference>
<keyword evidence="5 6" id="KW-0804">Transcription</keyword>
<dbReference type="InterPro" id="IPR013324">
    <property type="entry name" value="RNA_pol_sigma_r3/r4-like"/>
</dbReference>
<evidence type="ECO:0000313" key="9">
    <source>
        <dbReference type="EMBL" id="RFM35861.1"/>
    </source>
</evidence>
<dbReference type="AlphaFoldDB" id="A0A3E1P6Q5"/>
<keyword evidence="2 6" id="KW-0805">Transcription regulation</keyword>
<evidence type="ECO:0000256" key="1">
    <source>
        <dbReference type="ARBA" id="ARBA00010641"/>
    </source>
</evidence>
<dbReference type="GO" id="GO:0006352">
    <property type="term" value="P:DNA-templated transcription initiation"/>
    <property type="evidence" value="ECO:0007669"/>
    <property type="project" value="InterPro"/>
</dbReference>
<dbReference type="Proteomes" id="UP000261174">
    <property type="component" value="Unassembled WGS sequence"/>
</dbReference>
<evidence type="ECO:0000256" key="4">
    <source>
        <dbReference type="ARBA" id="ARBA00023125"/>
    </source>
</evidence>
<sequence length="208" mass="23843">MIFIGAAATSFNQTMTRPLIDNAFFQRIASGDQTAFALLVAHYHKSVYSVAYRLTRSVPLSEEIVQDVFLKIWLKREMLVEIANFPAFLHTVSANMIYSTLRQQQRDILSICDTDLEERSPAANTTEHVVQDREYESLLEKAIRRLPERQQQTYILIKKEGMKREAAAAAMNISPETVKSNLEQAMKNIRAFCMANLDLLTIIIWLGW</sequence>
<dbReference type="EMBL" id="QTJV01000002">
    <property type="protein sequence ID" value="RFM35861.1"/>
    <property type="molecule type" value="Genomic_DNA"/>
</dbReference>
<comment type="caution">
    <text evidence="9">The sequence shown here is derived from an EMBL/GenBank/DDBJ whole genome shotgun (WGS) entry which is preliminary data.</text>
</comment>
<dbReference type="Gene3D" id="1.10.1740.10">
    <property type="match status" value="1"/>
</dbReference>
<dbReference type="InterPro" id="IPR013325">
    <property type="entry name" value="RNA_pol_sigma_r2"/>
</dbReference>
<dbReference type="GO" id="GO:0003677">
    <property type="term" value="F:DNA binding"/>
    <property type="evidence" value="ECO:0007669"/>
    <property type="project" value="UniProtKB-KW"/>
</dbReference>
<accession>A0A3E1P6Q5</accession>
<dbReference type="InterPro" id="IPR014284">
    <property type="entry name" value="RNA_pol_sigma-70_dom"/>
</dbReference>
<evidence type="ECO:0000256" key="3">
    <source>
        <dbReference type="ARBA" id="ARBA00023082"/>
    </source>
</evidence>
<dbReference type="PANTHER" id="PTHR43133">
    <property type="entry name" value="RNA POLYMERASE ECF-TYPE SIGMA FACTO"/>
    <property type="match status" value="1"/>
</dbReference>
<dbReference type="Pfam" id="PF08281">
    <property type="entry name" value="Sigma70_r4_2"/>
    <property type="match status" value="1"/>
</dbReference>
<dbReference type="Pfam" id="PF04542">
    <property type="entry name" value="Sigma70_r2"/>
    <property type="match status" value="1"/>
</dbReference>
<organism evidence="9 10">
    <name type="scientific">Chitinophaga silvisoli</name>
    <dbReference type="NCBI Taxonomy" id="2291814"/>
    <lineage>
        <taxon>Bacteria</taxon>
        <taxon>Pseudomonadati</taxon>
        <taxon>Bacteroidota</taxon>
        <taxon>Chitinophagia</taxon>
        <taxon>Chitinophagales</taxon>
        <taxon>Chitinophagaceae</taxon>
        <taxon>Chitinophaga</taxon>
    </lineage>
</organism>
<dbReference type="Gene3D" id="1.10.10.10">
    <property type="entry name" value="Winged helix-like DNA-binding domain superfamily/Winged helix DNA-binding domain"/>
    <property type="match status" value="1"/>
</dbReference>
<dbReference type="GO" id="GO:0016987">
    <property type="term" value="F:sigma factor activity"/>
    <property type="evidence" value="ECO:0007669"/>
    <property type="project" value="UniProtKB-KW"/>
</dbReference>
<evidence type="ECO:0000256" key="2">
    <source>
        <dbReference type="ARBA" id="ARBA00023015"/>
    </source>
</evidence>
<keyword evidence="4 6" id="KW-0238">DNA-binding</keyword>
<dbReference type="PROSITE" id="PS01063">
    <property type="entry name" value="SIGMA70_ECF"/>
    <property type="match status" value="1"/>
</dbReference>
<comment type="similarity">
    <text evidence="1 6">Belongs to the sigma-70 factor family. ECF subfamily.</text>
</comment>
<protein>
    <recommendedName>
        <fullName evidence="6">RNA polymerase sigma factor</fullName>
    </recommendedName>
</protein>
<feature type="domain" description="RNA polymerase sigma factor 70 region 4 type 2" evidence="8">
    <location>
        <begin position="138"/>
        <end position="188"/>
    </location>
</feature>
<dbReference type="InterPro" id="IPR007627">
    <property type="entry name" value="RNA_pol_sigma70_r2"/>
</dbReference>
<keyword evidence="10" id="KW-1185">Reference proteome</keyword>
<dbReference type="InterPro" id="IPR000838">
    <property type="entry name" value="RNA_pol_sigma70_ECF_CS"/>
</dbReference>
<gene>
    <name evidence="9" type="ORF">DXN04_10875</name>
</gene>
<dbReference type="NCBIfam" id="TIGR02937">
    <property type="entry name" value="sigma70-ECF"/>
    <property type="match status" value="1"/>
</dbReference>
<proteinExistence type="inferred from homology"/>
<dbReference type="SUPFAM" id="SSF88946">
    <property type="entry name" value="Sigma2 domain of RNA polymerase sigma factors"/>
    <property type="match status" value="1"/>
</dbReference>
<keyword evidence="3 6" id="KW-0731">Sigma factor</keyword>
<evidence type="ECO:0000256" key="5">
    <source>
        <dbReference type="ARBA" id="ARBA00023163"/>
    </source>
</evidence>
<feature type="domain" description="RNA polymerase sigma-70 region 2" evidence="7">
    <location>
        <begin position="39"/>
        <end position="106"/>
    </location>
</feature>
<evidence type="ECO:0000256" key="6">
    <source>
        <dbReference type="RuleBase" id="RU000716"/>
    </source>
</evidence>
<evidence type="ECO:0000259" key="8">
    <source>
        <dbReference type="Pfam" id="PF08281"/>
    </source>
</evidence>
<reference evidence="9 10" key="1">
    <citation type="submission" date="2018-08" db="EMBL/GenBank/DDBJ databases">
        <title>Chitinophaga sp. K20C18050901, a novel bacterium isolated from forest soil.</title>
        <authorList>
            <person name="Wang C."/>
        </authorList>
    </citation>
    <scope>NUCLEOTIDE SEQUENCE [LARGE SCALE GENOMIC DNA]</scope>
    <source>
        <strain evidence="9 10">K20C18050901</strain>
    </source>
</reference>
<evidence type="ECO:0000259" key="7">
    <source>
        <dbReference type="Pfam" id="PF04542"/>
    </source>
</evidence>